<gene>
    <name evidence="2" type="ORF">EZS28_007361</name>
</gene>
<sequence length="88" mass="9839">MILRDIDKEVIGERETLAAIYTSDVCFNGSVVLATLRPFLNLKLNTVDITLQFSLSSEYPLTSPVIEIKDSTRLSIESKSNLLSLLHQ</sequence>
<feature type="domain" description="RWD" evidence="1">
    <location>
        <begin position="12"/>
        <end position="88"/>
    </location>
</feature>
<comment type="caution">
    <text evidence="2">The sequence shown here is derived from an EMBL/GenBank/DDBJ whole genome shotgun (WGS) entry which is preliminary data.</text>
</comment>
<dbReference type="SUPFAM" id="SSF54495">
    <property type="entry name" value="UBC-like"/>
    <property type="match status" value="1"/>
</dbReference>
<dbReference type="InterPro" id="IPR016135">
    <property type="entry name" value="UBQ-conjugating_enzyme/RWD"/>
</dbReference>
<dbReference type="PROSITE" id="PS50908">
    <property type="entry name" value="RWD"/>
    <property type="match status" value="1"/>
</dbReference>
<evidence type="ECO:0000259" key="1">
    <source>
        <dbReference type="PROSITE" id="PS50908"/>
    </source>
</evidence>
<name>A0A5J4WQR9_9EUKA</name>
<dbReference type="AlphaFoldDB" id="A0A5J4WQR9"/>
<dbReference type="Proteomes" id="UP000324800">
    <property type="component" value="Unassembled WGS sequence"/>
</dbReference>
<dbReference type="EMBL" id="SNRW01001257">
    <property type="protein sequence ID" value="KAA6397113.1"/>
    <property type="molecule type" value="Genomic_DNA"/>
</dbReference>
<dbReference type="InterPro" id="IPR006575">
    <property type="entry name" value="RWD_dom"/>
</dbReference>
<proteinExistence type="predicted"/>
<dbReference type="Pfam" id="PF05773">
    <property type="entry name" value="RWD"/>
    <property type="match status" value="1"/>
</dbReference>
<evidence type="ECO:0000313" key="3">
    <source>
        <dbReference type="Proteomes" id="UP000324800"/>
    </source>
</evidence>
<dbReference type="Gene3D" id="3.10.110.10">
    <property type="entry name" value="Ubiquitin Conjugating Enzyme"/>
    <property type="match status" value="1"/>
</dbReference>
<accession>A0A5J4WQR9</accession>
<organism evidence="2 3">
    <name type="scientific">Streblomastix strix</name>
    <dbReference type="NCBI Taxonomy" id="222440"/>
    <lineage>
        <taxon>Eukaryota</taxon>
        <taxon>Metamonada</taxon>
        <taxon>Preaxostyla</taxon>
        <taxon>Oxymonadida</taxon>
        <taxon>Streblomastigidae</taxon>
        <taxon>Streblomastix</taxon>
    </lineage>
</organism>
<evidence type="ECO:0000313" key="2">
    <source>
        <dbReference type="EMBL" id="KAA6397113.1"/>
    </source>
</evidence>
<protein>
    <recommendedName>
        <fullName evidence="1">RWD domain-containing protein</fullName>
    </recommendedName>
</protein>
<reference evidence="2 3" key="1">
    <citation type="submission" date="2019-03" db="EMBL/GenBank/DDBJ databases">
        <title>Single cell metagenomics reveals metabolic interactions within the superorganism composed of flagellate Streblomastix strix and complex community of Bacteroidetes bacteria on its surface.</title>
        <authorList>
            <person name="Treitli S.C."/>
            <person name="Kolisko M."/>
            <person name="Husnik F."/>
            <person name="Keeling P."/>
            <person name="Hampl V."/>
        </authorList>
    </citation>
    <scope>NUCLEOTIDE SEQUENCE [LARGE SCALE GENOMIC DNA]</scope>
    <source>
        <strain evidence="2">ST1C</strain>
    </source>
</reference>